<dbReference type="GO" id="GO:0003677">
    <property type="term" value="F:DNA binding"/>
    <property type="evidence" value="ECO:0007669"/>
    <property type="project" value="UniProtKB-UniRule"/>
</dbReference>
<name>A0AAE1JP97_9FABA</name>
<dbReference type="PANTHER" id="PTHR11850">
    <property type="entry name" value="HOMEOBOX PROTEIN TRANSCRIPTION FACTORS"/>
    <property type="match status" value="1"/>
</dbReference>
<dbReference type="GO" id="GO:0006355">
    <property type="term" value="P:regulation of DNA-templated transcription"/>
    <property type="evidence" value="ECO:0007669"/>
    <property type="project" value="InterPro"/>
</dbReference>
<keyword evidence="3" id="KW-0805">Transcription regulation</keyword>
<keyword evidence="7 8" id="KW-0539">Nucleus</keyword>
<evidence type="ECO:0000256" key="1">
    <source>
        <dbReference type="ARBA" id="ARBA00004123"/>
    </source>
</evidence>
<keyword evidence="12" id="KW-1185">Reference proteome</keyword>
<protein>
    <recommendedName>
        <fullName evidence="10">Homeobox domain-containing protein</fullName>
    </recommendedName>
</protein>
<evidence type="ECO:0000256" key="5">
    <source>
        <dbReference type="ARBA" id="ARBA00023155"/>
    </source>
</evidence>
<dbReference type="PROSITE" id="PS50071">
    <property type="entry name" value="HOMEOBOX_2"/>
    <property type="match status" value="1"/>
</dbReference>
<evidence type="ECO:0000313" key="12">
    <source>
        <dbReference type="Proteomes" id="UP001293593"/>
    </source>
</evidence>
<proteinExistence type="inferred from homology"/>
<evidence type="ECO:0000256" key="8">
    <source>
        <dbReference type="PROSITE-ProRule" id="PRU00108"/>
    </source>
</evidence>
<evidence type="ECO:0000256" key="3">
    <source>
        <dbReference type="ARBA" id="ARBA00023015"/>
    </source>
</evidence>
<reference evidence="11" key="1">
    <citation type="submission" date="2023-10" db="EMBL/GenBank/DDBJ databases">
        <title>Chromosome-level genome of the transformable northern wattle, Acacia crassicarpa.</title>
        <authorList>
            <person name="Massaro I."/>
            <person name="Sinha N.R."/>
            <person name="Poethig S."/>
            <person name="Leichty A.R."/>
        </authorList>
    </citation>
    <scope>NUCLEOTIDE SEQUENCE</scope>
    <source>
        <strain evidence="11">Acra3RX</strain>
        <tissue evidence="11">Leaf</tissue>
    </source>
</reference>
<dbReference type="Proteomes" id="UP001293593">
    <property type="component" value="Unassembled WGS sequence"/>
</dbReference>
<dbReference type="InterPro" id="IPR009057">
    <property type="entry name" value="Homeodomain-like_sf"/>
</dbReference>
<feature type="region of interest" description="Disordered" evidence="9">
    <location>
        <begin position="484"/>
        <end position="504"/>
    </location>
</feature>
<accession>A0AAE1JP97</accession>
<evidence type="ECO:0000256" key="6">
    <source>
        <dbReference type="ARBA" id="ARBA00023163"/>
    </source>
</evidence>
<dbReference type="InterPro" id="IPR008422">
    <property type="entry name" value="KN_HD"/>
</dbReference>
<feature type="compositionally biased region" description="Basic and acidic residues" evidence="9">
    <location>
        <begin position="488"/>
        <end position="498"/>
    </location>
</feature>
<keyword evidence="6" id="KW-0804">Transcription</keyword>
<dbReference type="Pfam" id="PF05920">
    <property type="entry name" value="Homeobox_KN"/>
    <property type="match status" value="1"/>
</dbReference>
<dbReference type="Pfam" id="PF07526">
    <property type="entry name" value="POX"/>
    <property type="match status" value="1"/>
</dbReference>
<dbReference type="SUPFAM" id="SSF46689">
    <property type="entry name" value="Homeodomain-like"/>
    <property type="match status" value="1"/>
</dbReference>
<comment type="subcellular location">
    <subcellularLocation>
        <location evidence="1 8">Nucleus</location>
    </subcellularLocation>
</comment>
<evidence type="ECO:0000256" key="4">
    <source>
        <dbReference type="ARBA" id="ARBA00023125"/>
    </source>
</evidence>
<dbReference type="GO" id="GO:0005634">
    <property type="term" value="C:nucleus"/>
    <property type="evidence" value="ECO:0007669"/>
    <property type="project" value="UniProtKB-SubCell"/>
</dbReference>
<comment type="caution">
    <text evidence="11">The sequence shown here is derived from an EMBL/GenBank/DDBJ whole genome shotgun (WGS) entry which is preliminary data.</text>
</comment>
<dbReference type="InterPro" id="IPR050224">
    <property type="entry name" value="TALE_homeobox"/>
</dbReference>
<dbReference type="AlphaFoldDB" id="A0AAE1JP97"/>
<feature type="DNA-binding region" description="Homeobox" evidence="8">
    <location>
        <begin position="433"/>
        <end position="473"/>
    </location>
</feature>
<sequence length="504" mass="55680">MAGQNSSVFYETPQNPTPNSLIQCYSLNLSDQTRIMDGISMLSGSQGHGASVSNVNVHLINPGIIDSNAFFSSKGKNIIGYASQGTSSCPVNNSGFQEQSASPASLSGILAARIGHQENLEKSQVLSPLFGSLDSLGPYMLENWSYAPSHLPLTHGYNNNMPNGNLDSNGWASSSNVTILSSLAYGSSNFCNEPVLSLATSPTTVQFSEVSCSDQVTRCFSKTRSGLELGSCSNREPAMSLNNSAGRHFHSSQTMLGSRYLTGIQEILAQLARFSLENLEQVRYSQSSSMFNLNMEAPLPIHAAESNKSELLTLLELVDSRYNQCLDEIHTVVSAFHAATELDPRVHVHFALQTIFLLYKNLRNRISNYILAMGPPDLDSSCAVDKEGSIDPLLIHKQLSLQTLKRKDHQLWRPPRGLPENSVSILRAWMFQNFLHPYPKDSEKHLLALKAGLTRNQVSNWFINARVRLWKPMIEEMYAELNRKRKASRNEGEAESSSHGRLGR</sequence>
<dbReference type="CDD" id="cd00086">
    <property type="entry name" value="homeodomain"/>
    <property type="match status" value="1"/>
</dbReference>
<dbReference type="EMBL" id="JAWXYG010000004">
    <property type="protein sequence ID" value="KAK4274587.1"/>
    <property type="molecule type" value="Genomic_DNA"/>
</dbReference>
<comment type="similarity">
    <text evidence="2">Belongs to the TALE/BELL homeobox family.</text>
</comment>
<gene>
    <name evidence="11" type="ORF">QN277_017784</name>
</gene>
<feature type="domain" description="Homeobox" evidence="10">
    <location>
        <begin position="431"/>
        <end position="472"/>
    </location>
</feature>
<dbReference type="Gene3D" id="1.10.10.60">
    <property type="entry name" value="Homeodomain-like"/>
    <property type="match status" value="1"/>
</dbReference>
<evidence type="ECO:0000259" key="10">
    <source>
        <dbReference type="PROSITE" id="PS50071"/>
    </source>
</evidence>
<keyword evidence="4 8" id="KW-0238">DNA-binding</keyword>
<dbReference type="SMART" id="SM00389">
    <property type="entry name" value="HOX"/>
    <property type="match status" value="1"/>
</dbReference>
<evidence type="ECO:0000313" key="11">
    <source>
        <dbReference type="EMBL" id="KAK4274587.1"/>
    </source>
</evidence>
<evidence type="ECO:0000256" key="7">
    <source>
        <dbReference type="ARBA" id="ARBA00023242"/>
    </source>
</evidence>
<evidence type="ECO:0000256" key="9">
    <source>
        <dbReference type="SAM" id="MobiDB-lite"/>
    </source>
</evidence>
<organism evidence="11 12">
    <name type="scientific">Acacia crassicarpa</name>
    <name type="common">northern wattle</name>
    <dbReference type="NCBI Taxonomy" id="499986"/>
    <lineage>
        <taxon>Eukaryota</taxon>
        <taxon>Viridiplantae</taxon>
        <taxon>Streptophyta</taxon>
        <taxon>Embryophyta</taxon>
        <taxon>Tracheophyta</taxon>
        <taxon>Spermatophyta</taxon>
        <taxon>Magnoliopsida</taxon>
        <taxon>eudicotyledons</taxon>
        <taxon>Gunneridae</taxon>
        <taxon>Pentapetalae</taxon>
        <taxon>rosids</taxon>
        <taxon>fabids</taxon>
        <taxon>Fabales</taxon>
        <taxon>Fabaceae</taxon>
        <taxon>Caesalpinioideae</taxon>
        <taxon>mimosoid clade</taxon>
        <taxon>Acacieae</taxon>
        <taxon>Acacia</taxon>
    </lineage>
</organism>
<dbReference type="InterPro" id="IPR001356">
    <property type="entry name" value="HD"/>
</dbReference>
<keyword evidence="5 8" id="KW-0371">Homeobox</keyword>
<evidence type="ECO:0000256" key="2">
    <source>
        <dbReference type="ARBA" id="ARBA00006454"/>
    </source>
</evidence>
<dbReference type="SMART" id="SM00574">
    <property type="entry name" value="POX"/>
    <property type="match status" value="1"/>
</dbReference>
<dbReference type="InterPro" id="IPR006563">
    <property type="entry name" value="POX_dom"/>
</dbReference>